<evidence type="ECO:0000313" key="2">
    <source>
        <dbReference type="Proteomes" id="UP000228568"/>
    </source>
</evidence>
<dbReference type="AlphaFoldDB" id="A0A2M7V7Q9"/>
<sequence>MSDTFPNFMSGTFPKPEIFDWEGVKFDFLDDKAFAAGRVVVIRSLDDLPANIRERMVNKDLRDFGNGFVVKKYSQSTPIPLDTLLLPPDQYFLPYQKTGDEWQVHDCAVVLQNRQTFITEYFARGGAPDFILPSVFVPTTHCGEPLLLEIQGRLPQKWFTLDRAKLVIHAFLKIQSVEVLQNMSQEFDTLYKALVEVANDQIKVGDMAMCPDLSFLNIAVDSNHFKLYGFDINVCEYEQHDYDIYQNAKKNIRDTYKIINYCIFKINTELAARER</sequence>
<dbReference type="Proteomes" id="UP000228568">
    <property type="component" value="Unassembled WGS sequence"/>
</dbReference>
<comment type="caution">
    <text evidence="1">The sequence shown here is derived from an EMBL/GenBank/DDBJ whole genome shotgun (WGS) entry which is preliminary data.</text>
</comment>
<dbReference type="EMBL" id="PFPK01000030">
    <property type="protein sequence ID" value="PIZ94790.1"/>
    <property type="molecule type" value="Genomic_DNA"/>
</dbReference>
<organism evidence="1 2">
    <name type="scientific">Candidatus Magasanikbacteria bacterium CG_4_10_14_0_2_um_filter_37_12</name>
    <dbReference type="NCBI Taxonomy" id="1974637"/>
    <lineage>
        <taxon>Bacteria</taxon>
        <taxon>Candidatus Magasanikiibacteriota</taxon>
    </lineage>
</organism>
<accession>A0A2M7V7Q9</accession>
<proteinExistence type="predicted"/>
<reference evidence="2" key="1">
    <citation type="submission" date="2017-09" db="EMBL/GenBank/DDBJ databases">
        <title>Depth-based differentiation of microbial function through sediment-hosted aquifers and enrichment of novel symbionts in the deep terrestrial subsurface.</title>
        <authorList>
            <person name="Probst A.J."/>
            <person name="Ladd B."/>
            <person name="Jarett J.K."/>
            <person name="Geller-Mcgrath D.E."/>
            <person name="Sieber C.M.K."/>
            <person name="Emerson J.B."/>
            <person name="Anantharaman K."/>
            <person name="Thomas B.C."/>
            <person name="Malmstrom R."/>
            <person name="Stieglmeier M."/>
            <person name="Klingl A."/>
            <person name="Woyke T."/>
            <person name="Ryan C.M."/>
            <person name="Banfield J.F."/>
        </authorList>
    </citation>
    <scope>NUCLEOTIDE SEQUENCE [LARGE SCALE GENOMIC DNA]</scope>
</reference>
<protein>
    <submittedName>
        <fullName evidence="1">Uncharacterized protein</fullName>
    </submittedName>
</protein>
<evidence type="ECO:0000313" key="1">
    <source>
        <dbReference type="EMBL" id="PIZ94790.1"/>
    </source>
</evidence>
<name>A0A2M7V7Q9_9BACT</name>
<gene>
    <name evidence="1" type="ORF">COX81_02660</name>
</gene>